<comment type="caution">
    <text evidence="1">The sequence shown here is derived from an EMBL/GenBank/DDBJ whole genome shotgun (WGS) entry which is preliminary data.</text>
</comment>
<dbReference type="RefSeq" id="WP_377307209.1">
    <property type="nucleotide sequence ID" value="NZ_JBHSBD010000030.1"/>
</dbReference>
<evidence type="ECO:0008006" key="3">
    <source>
        <dbReference type="Google" id="ProtNLM"/>
    </source>
</evidence>
<evidence type="ECO:0000313" key="1">
    <source>
        <dbReference type="EMBL" id="MFC3968178.1"/>
    </source>
</evidence>
<proteinExistence type="predicted"/>
<sequence length="96" mass="10450">MKRKLDMAMTQVPSISAATAAYVMEATKPARRVATKDLVKDVKKDAETNDAKSAGANPPEKVIVLPPVPLKLDLSLAKNKDASWSVRDINRAYNDV</sequence>
<dbReference type="Proteomes" id="UP001595697">
    <property type="component" value="Unassembled WGS sequence"/>
</dbReference>
<reference evidence="2" key="1">
    <citation type="journal article" date="2019" name="Int. J. Syst. Evol. Microbiol.">
        <title>The Global Catalogue of Microorganisms (GCM) 10K type strain sequencing project: providing services to taxonomists for standard genome sequencing and annotation.</title>
        <authorList>
            <consortium name="The Broad Institute Genomics Platform"/>
            <consortium name="The Broad Institute Genome Sequencing Center for Infectious Disease"/>
            <person name="Wu L."/>
            <person name="Ma J."/>
        </authorList>
    </citation>
    <scope>NUCLEOTIDE SEQUENCE [LARGE SCALE GENOMIC DNA]</scope>
    <source>
        <strain evidence="2">TBRC 5781</strain>
    </source>
</reference>
<evidence type="ECO:0000313" key="2">
    <source>
        <dbReference type="Proteomes" id="UP001595697"/>
    </source>
</evidence>
<keyword evidence="2" id="KW-1185">Reference proteome</keyword>
<accession>A0ABV8E7T7</accession>
<gene>
    <name evidence="1" type="ORF">ACFOVS_08565</name>
</gene>
<dbReference type="EMBL" id="JBHSBD010000030">
    <property type="protein sequence ID" value="MFC3968178.1"/>
    <property type="molecule type" value="Genomic_DNA"/>
</dbReference>
<name>A0ABV8E7T7_9HYPH</name>
<protein>
    <recommendedName>
        <fullName evidence="3">EKA-like protein</fullName>
    </recommendedName>
</protein>
<organism evidence="1 2">
    <name type="scientific">Rhizobium lemnae</name>
    <dbReference type="NCBI Taxonomy" id="1214924"/>
    <lineage>
        <taxon>Bacteria</taxon>
        <taxon>Pseudomonadati</taxon>
        <taxon>Pseudomonadota</taxon>
        <taxon>Alphaproteobacteria</taxon>
        <taxon>Hyphomicrobiales</taxon>
        <taxon>Rhizobiaceae</taxon>
        <taxon>Rhizobium/Agrobacterium group</taxon>
        <taxon>Rhizobium</taxon>
    </lineage>
</organism>